<accession>A0A0C4DR81</accession>
<reference evidence="3" key="3">
    <citation type="submission" date="2011-03" db="EMBL/GenBank/DDBJ databases">
        <title>Annotation of Magnaporthe poae ATCC 64411.</title>
        <authorList>
            <person name="Ma L.-J."/>
            <person name="Dead R."/>
            <person name="Young S.K."/>
            <person name="Zeng Q."/>
            <person name="Gargeya S."/>
            <person name="Fitzgerald M."/>
            <person name="Haas B."/>
            <person name="Abouelleil A."/>
            <person name="Alvarado L."/>
            <person name="Arachchi H.M."/>
            <person name="Berlin A."/>
            <person name="Brown A."/>
            <person name="Chapman S.B."/>
            <person name="Chen Z."/>
            <person name="Dunbar C."/>
            <person name="Freedman E."/>
            <person name="Gearin G."/>
            <person name="Gellesch M."/>
            <person name="Goldberg J."/>
            <person name="Griggs A."/>
            <person name="Gujja S."/>
            <person name="Heiman D."/>
            <person name="Howarth C."/>
            <person name="Larson L."/>
            <person name="Lui A."/>
            <person name="MacDonald P.J.P."/>
            <person name="Mehta T."/>
            <person name="Montmayeur A."/>
            <person name="Murphy C."/>
            <person name="Neiman D."/>
            <person name="Pearson M."/>
            <person name="Priest M."/>
            <person name="Roberts A."/>
            <person name="Saif S."/>
            <person name="Shea T."/>
            <person name="Shenoy N."/>
            <person name="Sisk P."/>
            <person name="Stolte C."/>
            <person name="Sykes S."/>
            <person name="Yandava C."/>
            <person name="Wortman J."/>
            <person name="Nusbaum C."/>
            <person name="Birren B."/>
        </authorList>
    </citation>
    <scope>NUCLEOTIDE SEQUENCE</scope>
    <source>
        <strain evidence="3">ATCC 64411</strain>
    </source>
</reference>
<dbReference type="Gene3D" id="3.30.519.10">
    <property type="entry name" value="Guanine Nucleotide Dissociation Inhibitor, domain 2"/>
    <property type="match status" value="1"/>
</dbReference>
<dbReference type="PANTHER" id="PTHR11787:SF4">
    <property type="entry name" value="CHM, RAB ESCORT PROTEIN 1"/>
    <property type="match status" value="1"/>
</dbReference>
<keyword evidence="5" id="KW-1185">Reference proteome</keyword>
<dbReference type="eggNOG" id="KOG1439">
    <property type="taxonomic scope" value="Eukaryota"/>
</dbReference>
<dbReference type="Proteomes" id="UP000011715">
    <property type="component" value="Unassembled WGS sequence"/>
</dbReference>
<keyword evidence="3" id="KW-0808">Transferase</keyword>
<comment type="similarity">
    <text evidence="1 2">Belongs to the Rab GDI family.</text>
</comment>
<dbReference type="GO" id="GO:0016192">
    <property type="term" value="P:vesicle-mediated transport"/>
    <property type="evidence" value="ECO:0007669"/>
    <property type="project" value="TreeGrafter"/>
</dbReference>
<dbReference type="SUPFAM" id="SSF54373">
    <property type="entry name" value="FAD-linked reductases, C-terminal domain"/>
    <property type="match status" value="1"/>
</dbReference>
<reference evidence="5" key="1">
    <citation type="submission" date="2010-05" db="EMBL/GenBank/DDBJ databases">
        <title>The genome sequence of Magnaporthe poae strain ATCC 64411.</title>
        <authorList>
            <person name="Ma L.-J."/>
            <person name="Dead R."/>
            <person name="Young S."/>
            <person name="Zeng Q."/>
            <person name="Koehrsen M."/>
            <person name="Alvarado L."/>
            <person name="Berlin A."/>
            <person name="Chapman S.B."/>
            <person name="Chen Z."/>
            <person name="Freedman E."/>
            <person name="Gellesch M."/>
            <person name="Goldberg J."/>
            <person name="Griggs A."/>
            <person name="Gujja S."/>
            <person name="Heilman E.R."/>
            <person name="Heiman D."/>
            <person name="Hepburn T."/>
            <person name="Howarth C."/>
            <person name="Jen D."/>
            <person name="Larson L."/>
            <person name="Mehta T."/>
            <person name="Neiman D."/>
            <person name="Pearson M."/>
            <person name="Roberts A."/>
            <person name="Saif S."/>
            <person name="Shea T."/>
            <person name="Shenoy N."/>
            <person name="Sisk P."/>
            <person name="Stolte C."/>
            <person name="Sykes S."/>
            <person name="Walk T."/>
            <person name="White J."/>
            <person name="Yandava C."/>
            <person name="Haas B."/>
            <person name="Nusbaum C."/>
            <person name="Birren B."/>
        </authorList>
    </citation>
    <scope>NUCLEOTIDE SEQUENCE [LARGE SCALE GENOMIC DNA]</scope>
    <source>
        <strain evidence="5">ATCC 64411 / 73-15</strain>
    </source>
</reference>
<dbReference type="EnsemblFungi" id="MAPG_02387T0">
    <property type="protein sequence ID" value="MAPG_02387T0"/>
    <property type="gene ID" value="MAPG_02387"/>
</dbReference>
<dbReference type="PRINTS" id="PR00891">
    <property type="entry name" value="RABGDIREP"/>
</dbReference>
<dbReference type="OrthoDB" id="1923006at2759"/>
<organism evidence="4 5">
    <name type="scientific">Magnaporthiopsis poae (strain ATCC 64411 / 73-15)</name>
    <name type="common">Kentucky bluegrass fungus</name>
    <name type="synonym">Magnaporthe poae</name>
    <dbReference type="NCBI Taxonomy" id="644358"/>
    <lineage>
        <taxon>Eukaryota</taxon>
        <taxon>Fungi</taxon>
        <taxon>Dikarya</taxon>
        <taxon>Ascomycota</taxon>
        <taxon>Pezizomycotina</taxon>
        <taxon>Sordariomycetes</taxon>
        <taxon>Sordariomycetidae</taxon>
        <taxon>Magnaporthales</taxon>
        <taxon>Magnaporthaceae</taxon>
        <taxon>Magnaporthiopsis</taxon>
    </lineage>
</organism>
<dbReference type="GO" id="GO:0005634">
    <property type="term" value="C:nucleus"/>
    <property type="evidence" value="ECO:0007669"/>
    <property type="project" value="TreeGrafter"/>
</dbReference>
<dbReference type="InterPro" id="IPR017230">
    <property type="entry name" value="Mrs6"/>
</dbReference>
<dbReference type="SUPFAM" id="SSF51905">
    <property type="entry name" value="FAD/NAD(P)-binding domain"/>
    <property type="match status" value="1"/>
</dbReference>
<dbReference type="VEuPathDB" id="FungiDB:MAPG_02387"/>
<dbReference type="InterPro" id="IPR018203">
    <property type="entry name" value="GDP_dissociation_inhibitor"/>
</dbReference>
<dbReference type="InterPro" id="IPR036188">
    <property type="entry name" value="FAD/NAD-bd_sf"/>
</dbReference>
<dbReference type="GO" id="GO:0007264">
    <property type="term" value="P:small GTPase-mediated signal transduction"/>
    <property type="evidence" value="ECO:0007669"/>
    <property type="project" value="UniProtKB-UniRule"/>
</dbReference>
<evidence type="ECO:0000313" key="5">
    <source>
        <dbReference type="Proteomes" id="UP000011715"/>
    </source>
</evidence>
<evidence type="ECO:0000256" key="2">
    <source>
        <dbReference type="PIRNR" id="PIRNR037514"/>
    </source>
</evidence>
<proteinExistence type="inferred from homology"/>
<dbReference type="Gene3D" id="1.10.405.10">
    <property type="entry name" value="Guanine Nucleotide Dissociation Inhibitor, domain 1"/>
    <property type="match status" value="1"/>
</dbReference>
<dbReference type="EMBL" id="GL876967">
    <property type="protein sequence ID" value="KLU83323.1"/>
    <property type="molecule type" value="Genomic_DNA"/>
</dbReference>
<reference evidence="4" key="4">
    <citation type="journal article" date="2015" name="G3 (Bethesda)">
        <title>Genome sequences of three phytopathogenic species of the Magnaporthaceae family of fungi.</title>
        <authorList>
            <person name="Okagaki L.H."/>
            <person name="Nunes C.C."/>
            <person name="Sailsbery J."/>
            <person name="Clay B."/>
            <person name="Brown D."/>
            <person name="John T."/>
            <person name="Oh Y."/>
            <person name="Young N."/>
            <person name="Fitzgerald M."/>
            <person name="Haas B.J."/>
            <person name="Zeng Q."/>
            <person name="Young S."/>
            <person name="Adiconis X."/>
            <person name="Fan L."/>
            <person name="Levin J.Z."/>
            <person name="Mitchell T.K."/>
            <person name="Okubara P.A."/>
            <person name="Farman M.L."/>
            <person name="Kohn L.M."/>
            <person name="Birren B."/>
            <person name="Ma L.-J."/>
            <person name="Dean R.A."/>
        </authorList>
    </citation>
    <scope>NUCLEOTIDE SEQUENCE</scope>
    <source>
        <strain evidence="4">ATCC 64411 / 73-15</strain>
    </source>
</reference>
<reference evidence="4" key="5">
    <citation type="submission" date="2015-06" db="UniProtKB">
        <authorList>
            <consortium name="EnsemblFungi"/>
        </authorList>
    </citation>
    <scope>IDENTIFICATION</scope>
    <source>
        <strain evidence="4">ATCC 64411</strain>
    </source>
</reference>
<evidence type="ECO:0000256" key="1">
    <source>
        <dbReference type="ARBA" id="ARBA00005593"/>
    </source>
</evidence>
<reference evidence="3" key="2">
    <citation type="submission" date="2010-05" db="EMBL/GenBank/DDBJ databases">
        <title>The Genome Sequence of Magnaporthe poae strain ATCC 64411.</title>
        <authorList>
            <consortium name="The Broad Institute Genome Sequencing Platform"/>
            <consortium name="Broad Institute Genome Sequencing Center for Infectious Disease"/>
            <person name="Ma L.-J."/>
            <person name="Dead R."/>
            <person name="Young S."/>
            <person name="Zeng Q."/>
            <person name="Koehrsen M."/>
            <person name="Alvarado L."/>
            <person name="Berlin A."/>
            <person name="Chapman S.B."/>
            <person name="Chen Z."/>
            <person name="Freedman E."/>
            <person name="Gellesch M."/>
            <person name="Goldberg J."/>
            <person name="Griggs A."/>
            <person name="Gujja S."/>
            <person name="Heilman E.R."/>
            <person name="Heiman D."/>
            <person name="Hepburn T."/>
            <person name="Howarth C."/>
            <person name="Jen D."/>
            <person name="Larson L."/>
            <person name="Mehta T."/>
            <person name="Neiman D."/>
            <person name="Pearson M."/>
            <person name="Roberts A."/>
            <person name="Saif S."/>
            <person name="Shea T."/>
            <person name="Shenoy N."/>
            <person name="Sisk P."/>
            <person name="Stolte C."/>
            <person name="Sykes S."/>
            <person name="Walk T."/>
            <person name="White J."/>
            <person name="Yandava C."/>
            <person name="Haas B."/>
            <person name="Nusbaum C."/>
            <person name="Birren B."/>
        </authorList>
    </citation>
    <scope>NUCLEOTIDE SEQUENCE</scope>
    <source>
        <strain evidence="3">ATCC 64411</strain>
    </source>
</reference>
<evidence type="ECO:0000313" key="4">
    <source>
        <dbReference type="EnsemblFungi" id="MAPG_02387T0"/>
    </source>
</evidence>
<dbReference type="Pfam" id="PF00996">
    <property type="entry name" value="GDI"/>
    <property type="match status" value="2"/>
</dbReference>
<dbReference type="PIRSF" id="PIRSF037514">
    <property type="entry name" value="Rab_ger_ger_transf_A_fun"/>
    <property type="match status" value="1"/>
</dbReference>
<evidence type="ECO:0000313" key="3">
    <source>
        <dbReference type="EMBL" id="KLU83323.1"/>
    </source>
</evidence>
<dbReference type="GO" id="GO:0005968">
    <property type="term" value="C:Rab-protein geranylgeranyltransferase complex"/>
    <property type="evidence" value="ECO:0007669"/>
    <property type="project" value="TreeGrafter"/>
</dbReference>
<dbReference type="EMBL" id="ADBL01000597">
    <property type="status" value="NOT_ANNOTATED_CDS"/>
    <property type="molecule type" value="Genomic_DNA"/>
</dbReference>
<sequence length="525" mass="56207">MESLSETVWDVVICGTGLSQSLLALSLSRSDKKVLHIDPNDFYGGSEAALSLQETEDWAKQHEAPSTVAAPSGAPAESLATPIFSSARVTKPQDGAGLSFARAYSLALAPQLVHARSQLVSQLVSSRAFRQLEFLAVGSFFVLARRLSDDEDAAAGSPHKLTRIPSTREDVFSDNSIPARAKRSLMKFLKFVLDYNSDTQTDLWREDADRPLSSFLEKCFKLDQALRAYILTLTLSPDGAITTKDGLAIIHRHLTSMGYFGPGFAAVYPKWGGAGEIAQVACRAGAVGGGVYMLGTGITNTRTSSSESADDGETLELDLTNGTTVKTKLLVRGREEAPVTGNDTIERLSRLVAIVDSPLTSLFDTVVEGAPIPAVAVIACPPGTLDVPPEAASQEYPVYALVHSSDTGECPPGQTVIYLSTYTTKHAQQILEQSIAPILAAIGSNQTPKCLYQLYYEQSSASSAVQVDGRVFTLPAPSPTLAVSDGILDSVYETWKAVMGPDAQAHEDGYMKFADREGMDDDDDV</sequence>
<dbReference type="OMA" id="HQYLEFQ"/>
<dbReference type="GO" id="GO:0016740">
    <property type="term" value="F:transferase activity"/>
    <property type="evidence" value="ECO:0007669"/>
    <property type="project" value="UniProtKB-KW"/>
</dbReference>
<dbReference type="PANTHER" id="PTHR11787">
    <property type="entry name" value="RAB GDP-DISSOCIATION INHIBITOR"/>
    <property type="match status" value="1"/>
</dbReference>
<dbReference type="GO" id="GO:0005829">
    <property type="term" value="C:cytosol"/>
    <property type="evidence" value="ECO:0007669"/>
    <property type="project" value="TreeGrafter"/>
</dbReference>
<dbReference type="Gene3D" id="3.50.50.60">
    <property type="entry name" value="FAD/NAD(P)-binding domain"/>
    <property type="match status" value="1"/>
</dbReference>
<dbReference type="AlphaFoldDB" id="A0A0C4DR81"/>
<protein>
    <recommendedName>
        <fullName evidence="2">Rab proteins geranylgeranyltransferase</fullName>
    </recommendedName>
</protein>
<dbReference type="STRING" id="644358.A0A0C4DR81"/>
<name>A0A0C4DR81_MAGP6</name>
<gene>
    <name evidence="3" type="ORF">MAPG_02387</name>
</gene>
<dbReference type="GO" id="GO:0005092">
    <property type="term" value="F:GDP-dissociation inhibitor activity"/>
    <property type="evidence" value="ECO:0007669"/>
    <property type="project" value="UniProtKB-UniRule"/>
</dbReference>